<keyword evidence="1 2" id="KW-0378">Hydrolase</keyword>
<reference evidence="4 5" key="1">
    <citation type="submission" date="2021-11" db="EMBL/GenBank/DDBJ databases">
        <title>Aliifidinibius sp. nov., a new bacterium isolated from saline soil.</title>
        <authorList>
            <person name="Galisteo C."/>
            <person name="De La Haba R."/>
            <person name="Sanchez-Porro C."/>
            <person name="Ventosa A."/>
        </authorList>
    </citation>
    <scope>NUCLEOTIDE SEQUENCE [LARGE SCALE GENOMIC DNA]</scope>
    <source>
        <strain evidence="4 5">KACC 190600</strain>
    </source>
</reference>
<dbReference type="HAMAP" id="MF_00457">
    <property type="entry name" value="UPF0173"/>
    <property type="match status" value="1"/>
</dbReference>
<evidence type="ECO:0000256" key="2">
    <source>
        <dbReference type="HAMAP-Rule" id="MF_00457"/>
    </source>
</evidence>
<dbReference type="InterPro" id="IPR036866">
    <property type="entry name" value="RibonucZ/Hydroxyglut_hydro"/>
</dbReference>
<dbReference type="NCBIfam" id="NF001911">
    <property type="entry name" value="PRK00685.1"/>
    <property type="match status" value="1"/>
</dbReference>
<dbReference type="InterPro" id="IPR001279">
    <property type="entry name" value="Metallo-B-lactamas"/>
</dbReference>
<evidence type="ECO:0000313" key="4">
    <source>
        <dbReference type="EMBL" id="MCW9713429.1"/>
    </source>
</evidence>
<name>A0ABT3PZY3_9BACT</name>
<dbReference type="EMBL" id="JAJNDC010000002">
    <property type="protein sequence ID" value="MCW9713429.1"/>
    <property type="molecule type" value="Genomic_DNA"/>
</dbReference>
<comment type="caution">
    <text evidence="4">The sequence shown here is derived from an EMBL/GenBank/DDBJ whole genome shotgun (WGS) entry which is preliminary data.</text>
</comment>
<dbReference type="PANTHER" id="PTHR43546">
    <property type="entry name" value="UPF0173 METAL-DEPENDENT HYDROLASE MJ1163-RELATED"/>
    <property type="match status" value="1"/>
</dbReference>
<dbReference type="Pfam" id="PF12706">
    <property type="entry name" value="Lactamase_B_2"/>
    <property type="match status" value="1"/>
</dbReference>
<gene>
    <name evidence="4" type="ORF">LQ318_10970</name>
</gene>
<dbReference type="InterPro" id="IPR022877">
    <property type="entry name" value="UPF0173"/>
</dbReference>
<comment type="similarity">
    <text evidence="2">Belongs to the UPF0173 family.</text>
</comment>
<dbReference type="GO" id="GO:0016787">
    <property type="term" value="F:hydrolase activity"/>
    <property type="evidence" value="ECO:0007669"/>
    <property type="project" value="UniProtKB-KW"/>
</dbReference>
<accession>A0ABT3PZY3</accession>
<dbReference type="SUPFAM" id="SSF56281">
    <property type="entry name" value="Metallo-hydrolase/oxidoreductase"/>
    <property type="match status" value="1"/>
</dbReference>
<sequence length="235" mass="25855">METAVQAQWLGHSAFKLISPAGKKILIDPFLSQNPTTPDQYAQQDDIDYILLTHGHEDHVGDTLDIAEKTGCTVATMVELSRLLVGKHGLSEDQAVEFNKGGTVSFDDFSVSMVSANHSSSFQGDYAGDPAGLVVAFDDDITFYHLGDTNIFYDLELYGELYEPDIIAVPMGDHYTMAPQEAAMACDLIQADYAVPIHYGTFPVLTGDPEDFKEFTEESTNTEVWIPEVGEDFLI</sequence>
<dbReference type="InterPro" id="IPR050114">
    <property type="entry name" value="UPF0173_UPF0282_UlaG_hydrolase"/>
</dbReference>
<evidence type="ECO:0000259" key="3">
    <source>
        <dbReference type="SMART" id="SM00849"/>
    </source>
</evidence>
<dbReference type="Proteomes" id="UP001207337">
    <property type="component" value="Unassembled WGS sequence"/>
</dbReference>
<keyword evidence="5" id="KW-1185">Reference proteome</keyword>
<protein>
    <recommendedName>
        <fullName evidence="2">UPF0173 metal-dependent hydrolase LQ318_10970</fullName>
    </recommendedName>
</protein>
<dbReference type="RefSeq" id="WP_265790091.1">
    <property type="nucleotide sequence ID" value="NZ_BAABRS010000002.1"/>
</dbReference>
<dbReference type="PANTHER" id="PTHR43546:SF3">
    <property type="entry name" value="UPF0173 METAL-DEPENDENT HYDROLASE MJ1163"/>
    <property type="match status" value="1"/>
</dbReference>
<feature type="domain" description="Metallo-beta-lactamase" evidence="3">
    <location>
        <begin position="11"/>
        <end position="198"/>
    </location>
</feature>
<dbReference type="Gene3D" id="3.60.15.10">
    <property type="entry name" value="Ribonuclease Z/Hydroxyacylglutathione hydrolase-like"/>
    <property type="match status" value="1"/>
</dbReference>
<organism evidence="4 5">
    <name type="scientific">Fodinibius salicampi</name>
    <dbReference type="NCBI Taxonomy" id="1920655"/>
    <lineage>
        <taxon>Bacteria</taxon>
        <taxon>Pseudomonadati</taxon>
        <taxon>Balneolota</taxon>
        <taxon>Balneolia</taxon>
        <taxon>Balneolales</taxon>
        <taxon>Balneolaceae</taxon>
        <taxon>Fodinibius</taxon>
    </lineage>
</organism>
<evidence type="ECO:0000256" key="1">
    <source>
        <dbReference type="ARBA" id="ARBA00022801"/>
    </source>
</evidence>
<dbReference type="SMART" id="SM00849">
    <property type="entry name" value="Lactamase_B"/>
    <property type="match status" value="1"/>
</dbReference>
<proteinExistence type="inferred from homology"/>
<evidence type="ECO:0000313" key="5">
    <source>
        <dbReference type="Proteomes" id="UP001207337"/>
    </source>
</evidence>